<dbReference type="Pfam" id="PF02771">
    <property type="entry name" value="Acyl-CoA_dh_N"/>
    <property type="match status" value="1"/>
</dbReference>
<dbReference type="SUPFAM" id="SSF56645">
    <property type="entry name" value="Acyl-CoA dehydrogenase NM domain-like"/>
    <property type="match status" value="1"/>
</dbReference>
<dbReference type="RefSeq" id="WP_344860716.1">
    <property type="nucleotide sequence ID" value="NZ_BAAAZN010000006.1"/>
</dbReference>
<gene>
    <name evidence="4" type="ORF">GCM10022222_33700</name>
</gene>
<feature type="domain" description="Acyl-CoA dehydrogenase C-terminal" evidence="3">
    <location>
        <begin position="221"/>
        <end position="339"/>
    </location>
</feature>
<dbReference type="InterPro" id="IPR013107">
    <property type="entry name" value="Acyl-CoA_DH_C"/>
</dbReference>
<proteinExistence type="predicted"/>
<dbReference type="SUPFAM" id="SSF47203">
    <property type="entry name" value="Acyl-CoA dehydrogenase C-terminal domain-like"/>
    <property type="match status" value="1"/>
</dbReference>
<dbReference type="Proteomes" id="UP001500689">
    <property type="component" value="Unassembled WGS sequence"/>
</dbReference>
<evidence type="ECO:0000313" key="4">
    <source>
        <dbReference type="EMBL" id="GAA3547333.1"/>
    </source>
</evidence>
<accession>A0ABP6WBT7</accession>
<dbReference type="PIRSF" id="PIRSF016578">
    <property type="entry name" value="HsaA"/>
    <property type="match status" value="1"/>
</dbReference>
<organism evidence="4 5">
    <name type="scientific">Amycolatopsis ultiminotia</name>
    <dbReference type="NCBI Taxonomy" id="543629"/>
    <lineage>
        <taxon>Bacteria</taxon>
        <taxon>Bacillati</taxon>
        <taxon>Actinomycetota</taxon>
        <taxon>Actinomycetes</taxon>
        <taxon>Pseudonocardiales</taxon>
        <taxon>Pseudonocardiaceae</taxon>
        <taxon>Amycolatopsis</taxon>
    </lineage>
</organism>
<comment type="caution">
    <text evidence="4">The sequence shown here is derived from an EMBL/GenBank/DDBJ whole genome shotgun (WGS) entry which is preliminary data.</text>
</comment>
<evidence type="ECO:0000259" key="3">
    <source>
        <dbReference type="Pfam" id="PF08028"/>
    </source>
</evidence>
<dbReference type="Pfam" id="PF08028">
    <property type="entry name" value="Acyl-CoA_dh_2"/>
    <property type="match status" value="1"/>
</dbReference>
<dbReference type="PANTHER" id="PTHR43884:SF12">
    <property type="entry name" value="ISOVALERYL-COA DEHYDROGENASE, MITOCHONDRIAL-RELATED"/>
    <property type="match status" value="1"/>
</dbReference>
<dbReference type="InterPro" id="IPR009100">
    <property type="entry name" value="AcylCoA_DH/oxidase_NM_dom_sf"/>
</dbReference>
<name>A0ABP6WBT7_9PSEU</name>
<dbReference type="InterPro" id="IPR013786">
    <property type="entry name" value="AcylCoA_DH/ox_N"/>
</dbReference>
<evidence type="ECO:0000259" key="2">
    <source>
        <dbReference type="Pfam" id="PF02771"/>
    </source>
</evidence>
<feature type="domain" description="Acyl-CoA dehydrogenase/oxidase N-terminal" evidence="2">
    <location>
        <begin position="18"/>
        <end position="85"/>
    </location>
</feature>
<dbReference type="InterPro" id="IPR037069">
    <property type="entry name" value="AcylCoA_DH/ox_N_sf"/>
</dbReference>
<sequence>MPIEQSFVEVAEGLVPLLREHAVEADRTGDLPDVVADAIRARGLTNLEVPASDGGRGADIATAFEVHRTLAHGCSSTAWVTMILSGSGLLASALPGEARREVWGSEPDAAVASSLPQCGTAGNVEGGITVTGRWTPVSGVRHARWLVLAARRDGTAPVLAVLPIKEGTVERTWDTIGLRATRSDTVVLHDVFVPASRVLPITALETGSPGGRPFLPAAHVVLSAPLLGMAEAALEHTTTWLAQRQPPAESVRTLARAAGAVESAGVLLRALAGELDRAPGPDAAARARVRLLVARAAAELREAVSLSLAVFGSQGPVRQNPVERIRRDFETAFTHILLSMDKALDEYGPLLLPARDSSGTS</sequence>
<dbReference type="Gene3D" id="1.10.540.10">
    <property type="entry name" value="Acyl-CoA dehydrogenase/oxidase, N-terminal domain"/>
    <property type="match status" value="1"/>
</dbReference>
<dbReference type="InterPro" id="IPR046373">
    <property type="entry name" value="Acyl-CoA_Oxase/DH_mid-dom_sf"/>
</dbReference>
<dbReference type="PANTHER" id="PTHR43884">
    <property type="entry name" value="ACYL-COA DEHYDROGENASE"/>
    <property type="match status" value="1"/>
</dbReference>
<evidence type="ECO:0000256" key="1">
    <source>
        <dbReference type="ARBA" id="ARBA00023002"/>
    </source>
</evidence>
<keyword evidence="5" id="KW-1185">Reference proteome</keyword>
<keyword evidence="1" id="KW-0560">Oxidoreductase</keyword>
<protein>
    <submittedName>
        <fullName evidence="4">Acyl-CoA dehydrogenase family protein</fullName>
    </submittedName>
</protein>
<dbReference type="Gene3D" id="2.40.110.10">
    <property type="entry name" value="Butyryl-CoA Dehydrogenase, subunit A, domain 2"/>
    <property type="match status" value="1"/>
</dbReference>
<dbReference type="InterPro" id="IPR036250">
    <property type="entry name" value="AcylCo_DH-like_C"/>
</dbReference>
<dbReference type="EMBL" id="BAAAZN010000006">
    <property type="protein sequence ID" value="GAA3547333.1"/>
    <property type="molecule type" value="Genomic_DNA"/>
</dbReference>
<dbReference type="Gene3D" id="1.20.140.10">
    <property type="entry name" value="Butyryl-CoA Dehydrogenase, subunit A, domain 3"/>
    <property type="match status" value="1"/>
</dbReference>
<evidence type="ECO:0000313" key="5">
    <source>
        <dbReference type="Proteomes" id="UP001500689"/>
    </source>
</evidence>
<reference evidence="5" key="1">
    <citation type="journal article" date="2019" name="Int. J. Syst. Evol. Microbiol.">
        <title>The Global Catalogue of Microorganisms (GCM) 10K type strain sequencing project: providing services to taxonomists for standard genome sequencing and annotation.</title>
        <authorList>
            <consortium name="The Broad Institute Genomics Platform"/>
            <consortium name="The Broad Institute Genome Sequencing Center for Infectious Disease"/>
            <person name="Wu L."/>
            <person name="Ma J."/>
        </authorList>
    </citation>
    <scope>NUCLEOTIDE SEQUENCE [LARGE SCALE GENOMIC DNA]</scope>
    <source>
        <strain evidence="5">JCM 16898</strain>
    </source>
</reference>